<dbReference type="InterPro" id="IPR036249">
    <property type="entry name" value="Thioredoxin-like_sf"/>
</dbReference>
<dbReference type="Proteomes" id="UP000298774">
    <property type="component" value="Plasmid p1"/>
</dbReference>
<evidence type="ECO:0000256" key="2">
    <source>
        <dbReference type="SAM" id="Phobius"/>
    </source>
</evidence>
<dbReference type="Proteomes" id="UP001277471">
    <property type="component" value="Unassembled WGS sequence"/>
</dbReference>
<reference evidence="4 7" key="2">
    <citation type="submission" date="2023-11" db="EMBL/GenBank/DDBJ databases">
        <title>MicrobeMod: A computational toolkit for identifying prokaryotic methylation and restriction-modification with nanopore sequencing.</title>
        <authorList>
            <person name="Crits-Christoph A."/>
            <person name="Kang S.C."/>
            <person name="Lee H."/>
            <person name="Ostrov N."/>
        </authorList>
    </citation>
    <scope>NUCLEOTIDE SEQUENCE [LARGE SCALE GENOMIC DNA]</scope>
    <source>
        <strain evidence="4 7">ATCC 29145</strain>
    </source>
</reference>
<dbReference type="RefSeq" id="WP_059399187.1">
    <property type="nucleotide sequence ID" value="NZ_CP012915.1"/>
</dbReference>
<protein>
    <submittedName>
        <fullName evidence="5">SCO family protein</fullName>
    </submittedName>
</protein>
<evidence type="ECO:0000256" key="1">
    <source>
        <dbReference type="ARBA" id="ARBA00010996"/>
    </source>
</evidence>
<organism evidence="5 6">
    <name type="scientific">Azospirillum brasilense</name>
    <dbReference type="NCBI Taxonomy" id="192"/>
    <lineage>
        <taxon>Bacteria</taxon>
        <taxon>Pseudomonadati</taxon>
        <taxon>Pseudomonadota</taxon>
        <taxon>Alphaproteobacteria</taxon>
        <taxon>Rhodospirillales</taxon>
        <taxon>Azospirillaceae</taxon>
        <taxon>Azospirillum</taxon>
    </lineage>
</organism>
<evidence type="ECO:0000313" key="6">
    <source>
        <dbReference type="Proteomes" id="UP000298774"/>
    </source>
</evidence>
<dbReference type="InterPro" id="IPR003782">
    <property type="entry name" value="SCO1/SenC"/>
</dbReference>
<gene>
    <name evidence="5" type="ORF">D3868_21175</name>
    <name evidence="4" type="ORF">SIM66_08845</name>
</gene>
<dbReference type="Gene3D" id="3.40.30.10">
    <property type="entry name" value="Glutaredoxin"/>
    <property type="match status" value="1"/>
</dbReference>
<dbReference type="Pfam" id="PF02630">
    <property type="entry name" value="SCO1-SenC"/>
    <property type="match status" value="1"/>
</dbReference>
<keyword evidence="3" id="KW-0732">Signal</keyword>
<evidence type="ECO:0000256" key="3">
    <source>
        <dbReference type="SAM" id="SignalP"/>
    </source>
</evidence>
<dbReference type="EMBL" id="JAWXYC010000003">
    <property type="protein sequence ID" value="MDX5951300.1"/>
    <property type="molecule type" value="Genomic_DNA"/>
</dbReference>
<dbReference type="AlphaFoldDB" id="A0A4D8QRB5"/>
<proteinExistence type="inferred from homology"/>
<accession>A0A4D8QRB5</accession>
<comment type="similarity">
    <text evidence="1">Belongs to the SCO1/2 family.</text>
</comment>
<feature type="chain" id="PRO_5020259296" evidence="3">
    <location>
        <begin position="23"/>
        <end position="252"/>
    </location>
</feature>
<feature type="signal peptide" evidence="3">
    <location>
        <begin position="1"/>
        <end position="22"/>
    </location>
</feature>
<keyword evidence="2" id="KW-0812">Transmembrane</keyword>
<evidence type="ECO:0000313" key="4">
    <source>
        <dbReference type="EMBL" id="MDX5951300.1"/>
    </source>
</evidence>
<keyword evidence="7" id="KW-1185">Reference proteome</keyword>
<keyword evidence="5" id="KW-0614">Plasmid</keyword>
<keyword evidence="2" id="KW-1133">Transmembrane helix</keyword>
<dbReference type="GeneID" id="56453120"/>
<keyword evidence="2" id="KW-0472">Membrane</keyword>
<evidence type="ECO:0000313" key="5">
    <source>
        <dbReference type="EMBL" id="QCO11490.1"/>
    </source>
</evidence>
<dbReference type="SUPFAM" id="SSF52833">
    <property type="entry name" value="Thioredoxin-like"/>
    <property type="match status" value="1"/>
</dbReference>
<evidence type="ECO:0000313" key="7">
    <source>
        <dbReference type="Proteomes" id="UP001277471"/>
    </source>
</evidence>
<geneLocation type="plasmid" evidence="5 6">
    <name>p1</name>
</geneLocation>
<sequence>MMRLPALLALLLAVLPALPALAAPAPDLSDIMASPPPGARIPAGAVTGLDDALGGPPVVLALAYYTCPNLCGVTLGGIASALKETGLRAGADFRLAALSINPAEGPVEAAAARERAVERLGSGESLWFLTGGEPAVRRVADAVGFRYRWDKDLKQFLHPVGVFVLAPDGRVSRWISGAGFDGTDLRLALTEAGEGKVGGLTDRLRLLCYHYDPVRGTYDAIVLNSLRVAGTLTALIVGGGIAWAVLRERRRS</sequence>
<name>A0A4D8QRB5_AZOBR</name>
<dbReference type="EMBL" id="CP032340">
    <property type="protein sequence ID" value="QCO11490.1"/>
    <property type="molecule type" value="Genomic_DNA"/>
</dbReference>
<feature type="transmembrane region" description="Helical" evidence="2">
    <location>
        <begin position="228"/>
        <end position="246"/>
    </location>
</feature>
<reference evidence="5 6" key="1">
    <citation type="submission" date="2018-09" db="EMBL/GenBank/DDBJ databases">
        <title>Whole genome based analysis of evolution and adaptive divergence in Indian and Brazilian strains of Azospirillum brasilense.</title>
        <authorList>
            <person name="Singh C."/>
            <person name="Tripathi A.K."/>
        </authorList>
    </citation>
    <scope>NUCLEOTIDE SEQUENCE [LARGE SCALE GENOMIC DNA]</scope>
    <source>
        <strain evidence="5 6">MTCC4038</strain>
        <plasmid evidence="5 6">p1</plasmid>
    </source>
</reference>